<reference evidence="4" key="2">
    <citation type="submission" date="2015-01" db="EMBL/GenBank/DDBJ databases">
        <title>Evolutionary Origins and Diversification of the Mycorrhizal Mutualists.</title>
        <authorList>
            <consortium name="DOE Joint Genome Institute"/>
            <consortium name="Mycorrhizal Genomics Consortium"/>
            <person name="Kohler A."/>
            <person name="Kuo A."/>
            <person name="Nagy L.G."/>
            <person name="Floudas D."/>
            <person name="Copeland A."/>
            <person name="Barry K.W."/>
            <person name="Cichocki N."/>
            <person name="Veneault-Fourrey C."/>
            <person name="LaButti K."/>
            <person name="Lindquist E.A."/>
            <person name="Lipzen A."/>
            <person name="Lundell T."/>
            <person name="Morin E."/>
            <person name="Murat C."/>
            <person name="Riley R."/>
            <person name="Ohm R."/>
            <person name="Sun H."/>
            <person name="Tunlid A."/>
            <person name="Henrissat B."/>
            <person name="Grigoriev I.V."/>
            <person name="Hibbett D.S."/>
            <person name="Martin F."/>
        </authorList>
    </citation>
    <scope>NUCLEOTIDE SEQUENCE [LARGE SCALE GENOMIC DNA]</scope>
    <source>
        <strain evidence="4">h7</strain>
    </source>
</reference>
<keyword evidence="2" id="KW-0812">Transmembrane</keyword>
<gene>
    <name evidence="3" type="ORF">M413DRAFT_186178</name>
</gene>
<evidence type="ECO:0000313" key="3">
    <source>
        <dbReference type="EMBL" id="KIM39870.1"/>
    </source>
</evidence>
<dbReference type="PANTHER" id="PTHR28142">
    <property type="entry name" value="MITOCHONDRIAL INNER MEMBRANE I-AAA PROTEASE SUPERCOMPLEX SUBUNIT MGR3-RELATED"/>
    <property type="match status" value="1"/>
</dbReference>
<feature type="region of interest" description="Disordered" evidence="1">
    <location>
        <begin position="53"/>
        <end position="86"/>
    </location>
</feature>
<keyword evidence="2" id="KW-1133">Transmembrane helix</keyword>
<dbReference type="OrthoDB" id="10050400at2759"/>
<dbReference type="STRING" id="686832.A0A0C3BT63"/>
<dbReference type="InterPro" id="IPR011990">
    <property type="entry name" value="TPR-like_helical_dom_sf"/>
</dbReference>
<dbReference type="InterPro" id="IPR040201">
    <property type="entry name" value="Mrg3-like"/>
</dbReference>
<dbReference type="AlphaFoldDB" id="A0A0C3BT63"/>
<accession>A0A0C3BT63</accession>
<organism evidence="3 4">
    <name type="scientific">Hebeloma cylindrosporum</name>
    <dbReference type="NCBI Taxonomy" id="76867"/>
    <lineage>
        <taxon>Eukaryota</taxon>
        <taxon>Fungi</taxon>
        <taxon>Dikarya</taxon>
        <taxon>Basidiomycota</taxon>
        <taxon>Agaricomycotina</taxon>
        <taxon>Agaricomycetes</taxon>
        <taxon>Agaricomycetidae</taxon>
        <taxon>Agaricales</taxon>
        <taxon>Agaricineae</taxon>
        <taxon>Hymenogastraceae</taxon>
        <taxon>Hebeloma</taxon>
    </lineage>
</organism>
<keyword evidence="2" id="KW-0472">Membrane</keyword>
<feature type="transmembrane region" description="Helical" evidence="2">
    <location>
        <begin position="91"/>
        <end position="117"/>
    </location>
</feature>
<name>A0A0C3BT63_HEBCY</name>
<proteinExistence type="predicted"/>
<dbReference type="Gene3D" id="1.25.40.10">
    <property type="entry name" value="Tetratricopeptide repeat domain"/>
    <property type="match status" value="1"/>
</dbReference>
<evidence type="ECO:0000256" key="1">
    <source>
        <dbReference type="SAM" id="MobiDB-lite"/>
    </source>
</evidence>
<dbReference type="HOGENOM" id="CLU_024205_0_0_1"/>
<dbReference type="Proteomes" id="UP000053424">
    <property type="component" value="Unassembled WGS sequence"/>
</dbReference>
<evidence type="ECO:0000313" key="4">
    <source>
        <dbReference type="Proteomes" id="UP000053424"/>
    </source>
</evidence>
<keyword evidence="4" id="KW-1185">Reference proteome</keyword>
<feature type="compositionally biased region" description="Basic and acidic residues" evidence="1">
    <location>
        <begin position="64"/>
        <end position="78"/>
    </location>
</feature>
<protein>
    <submittedName>
        <fullName evidence="3">Uncharacterized protein</fullName>
    </submittedName>
</protein>
<evidence type="ECO:0000256" key="2">
    <source>
        <dbReference type="SAM" id="Phobius"/>
    </source>
</evidence>
<dbReference type="EMBL" id="KN831784">
    <property type="protein sequence ID" value="KIM39870.1"/>
    <property type="molecule type" value="Genomic_DNA"/>
</dbReference>
<reference evidence="3 4" key="1">
    <citation type="submission" date="2014-04" db="EMBL/GenBank/DDBJ databases">
        <authorList>
            <consortium name="DOE Joint Genome Institute"/>
            <person name="Kuo A."/>
            <person name="Gay G."/>
            <person name="Dore J."/>
            <person name="Kohler A."/>
            <person name="Nagy L.G."/>
            <person name="Floudas D."/>
            <person name="Copeland A."/>
            <person name="Barry K.W."/>
            <person name="Cichocki N."/>
            <person name="Veneault-Fourrey C."/>
            <person name="LaButti K."/>
            <person name="Lindquist E.A."/>
            <person name="Lipzen A."/>
            <person name="Lundell T."/>
            <person name="Morin E."/>
            <person name="Murat C."/>
            <person name="Sun H."/>
            <person name="Tunlid A."/>
            <person name="Henrissat B."/>
            <person name="Grigoriev I.V."/>
            <person name="Hibbett D.S."/>
            <person name="Martin F."/>
            <person name="Nordberg H.P."/>
            <person name="Cantor M.N."/>
            <person name="Hua S.X."/>
        </authorList>
    </citation>
    <scope>NUCLEOTIDE SEQUENCE [LARGE SCALE GENOMIC DNA]</scope>
    <source>
        <strain evidence="4">h7</strain>
    </source>
</reference>
<dbReference type="PANTHER" id="PTHR28142:SF1">
    <property type="entry name" value="MITOCHONDRIAL INNER MEMBRANE I-AAA PROTEASE SUPERCOMPLEX SUBUNIT MGR3-RELATED"/>
    <property type="match status" value="1"/>
</dbReference>
<sequence>MSAMFLTNSLKKGASHTLARPFLVAGATSIRPPRFPPRSRVSYLGVRSFIVEPNRQGPQNGANADRERAQQEIPKNHSPEASSESRGISPYLTGLLVVGIGLTAYGLYGLYGVMTMWPPEIRQDLRSGLLAKRKGDLDIASQYLTSAWERAKSMPLDSFGDEPLFKITGIGIALAAIYEQENKPERAYQIYEDALWQLRSARLNLPPSTPDKRPDLGIETFKVLSSAEKMRSVALAYKLGEMAHKLQKAPEEEEKWLVWSVEAILRTVLDAPPVAAAEVVQRVNPGTANQGPNITVLVEQLGLPAWTIEHDLAAPFEALGSFYAKVGKARYALPLYLQAISILIPPPPNVSTLENRCRGAQLMGNIAELILRNHDRGNVNPDDLAQAESWARKGLELTISARKASAIKHDVCEEAFAILLYNLAMVRELYGDVGRARALLAESLEQSKAIDMKEGIKHAQDALHALDTDSSDIQPLVVGAEGVDHVV</sequence>